<dbReference type="InterPro" id="IPR027624">
    <property type="entry name" value="TOMM_cyclo_SagD"/>
</dbReference>
<evidence type="ECO:0000259" key="2">
    <source>
        <dbReference type="PROSITE" id="PS51664"/>
    </source>
</evidence>
<protein>
    <submittedName>
        <fullName evidence="3">TOMM leader peptide-binding protein</fullName>
    </submittedName>
</protein>
<dbReference type="PANTHER" id="PTHR37809:SF1">
    <property type="entry name" value="RIBOSOMAL PROTEIN S12 METHYLTHIOTRANSFERASE ACCESSORY FACTOR YCAO"/>
    <property type="match status" value="1"/>
</dbReference>
<dbReference type="PANTHER" id="PTHR37809">
    <property type="entry name" value="RIBOSOMAL PROTEIN S12 METHYLTHIOTRANSFERASE ACCESSORY FACTOR YCAO"/>
    <property type="match status" value="1"/>
</dbReference>
<name>A0A4Z0H5E3_9ACTN</name>
<evidence type="ECO:0000313" key="4">
    <source>
        <dbReference type="Proteomes" id="UP000297948"/>
    </source>
</evidence>
<dbReference type="OrthoDB" id="2379922at2"/>
<dbReference type="InterPro" id="IPR022291">
    <property type="entry name" value="Bacteriocin_synth_cyclodeHase"/>
</dbReference>
<dbReference type="AlphaFoldDB" id="A0A4Z0H5E3"/>
<dbReference type="Gene3D" id="3.40.50.720">
    <property type="entry name" value="NAD(P)-binding Rossmann-like Domain"/>
    <property type="match status" value="1"/>
</dbReference>
<dbReference type="RefSeq" id="WP_135340182.1">
    <property type="nucleotide sequence ID" value="NZ_SRID01000171.1"/>
</dbReference>
<feature type="region of interest" description="Disordered" evidence="1">
    <location>
        <begin position="1"/>
        <end position="34"/>
    </location>
</feature>
<dbReference type="NCBIfam" id="TIGR03604">
    <property type="entry name" value="TOMM_cyclo_SagD"/>
    <property type="match status" value="1"/>
</dbReference>
<evidence type="ECO:0000313" key="3">
    <source>
        <dbReference type="EMBL" id="TGB06343.1"/>
    </source>
</evidence>
<reference evidence="3 4" key="1">
    <citation type="submission" date="2019-03" db="EMBL/GenBank/DDBJ databases">
        <authorList>
            <person name="Gonzalez-Pimentel J.L."/>
        </authorList>
    </citation>
    <scope>NUCLEOTIDE SEQUENCE [LARGE SCALE GENOMIC DNA]</scope>
    <source>
        <strain evidence="3 4">JCM 31289</strain>
    </source>
</reference>
<keyword evidence="4" id="KW-1185">Reference proteome</keyword>
<dbReference type="EMBL" id="SRID01000171">
    <property type="protein sequence ID" value="TGB06343.1"/>
    <property type="molecule type" value="Genomic_DNA"/>
</dbReference>
<dbReference type="InterPro" id="IPR003776">
    <property type="entry name" value="YcaO-like_dom"/>
</dbReference>
<feature type="non-terminal residue" evidence="3">
    <location>
        <position position="1"/>
    </location>
</feature>
<evidence type="ECO:0000256" key="1">
    <source>
        <dbReference type="SAM" id="MobiDB-lite"/>
    </source>
</evidence>
<sequence length="701" mass="74982">ARTARTASGRSDPVRGTPAHGPATDRPTTAGPDADPAAAVPLVCGSAAVVALGSLDPAEACRALRAAGVDTVPEPAGAALTLVVCADYLDPALGRLDAEHRAAGRRWLPVKPDGAQTWIGPLLGDPDGPCWACLADRLWRGRRAEAHLLSRLGRTAPLPRPAAALPAARTAGLHLAAVQAAGWLAGLRHPAQSQLWTVDGLTSTGERHSVQRRPQCPACGNPELVAERVRAPFALAPEPGRTPAPGATGAWAARTPPSPRQLLERYSALVGPVTGLVSEIRRDPRGPESLNCFHAAYRPPPGALDADGAPGLDGVRAGLRATAHGKGTTAEQAEAGALCEALEQHSGYRHGDEPRHRARYCDLGPEAAVHPDAVQLYDPRQFADRERWNAEQQPQHRVCDPFDEEAEIDWTPVWSITAERHRLLPTALLYYGEPQPPGRHYCLATSNGAAAGDSPADAVLRGFLELVERDAVALWWYNRSRQPVLALDGSLADAETGAWVERIRRVHADLGREVWALDLTTDLGIPVVAALSRRTDGPAEEIVLGFGAHFDWGTALRRALAELNQMLPPLTDPDHARYAGMDPVARRWFATAALADQPYLRPDPAAPPVPAAALFRPPPGASAAERVGAVRDLLRDRGLELLVLDQTRPDVGLPVVKVLVPGLRPHWARFAPGRLFDVPVSLGRIHIPTAYSELNPVPLFL</sequence>
<proteinExistence type="predicted"/>
<gene>
    <name evidence="3" type="ORF">E4099_18405</name>
</gene>
<organism evidence="3 4">
    <name type="scientific">Streptomyces palmae</name>
    <dbReference type="NCBI Taxonomy" id="1701085"/>
    <lineage>
        <taxon>Bacteria</taxon>
        <taxon>Bacillati</taxon>
        <taxon>Actinomycetota</taxon>
        <taxon>Actinomycetes</taxon>
        <taxon>Kitasatosporales</taxon>
        <taxon>Streptomycetaceae</taxon>
        <taxon>Streptomyces</taxon>
    </lineage>
</organism>
<dbReference type="NCBIfam" id="TIGR03882">
    <property type="entry name" value="cyclo_dehyd_2"/>
    <property type="match status" value="1"/>
</dbReference>
<feature type="compositionally biased region" description="Low complexity" evidence="1">
    <location>
        <begin position="22"/>
        <end position="34"/>
    </location>
</feature>
<dbReference type="Gene3D" id="3.30.160.660">
    <property type="match status" value="1"/>
</dbReference>
<accession>A0A4Z0H5E3</accession>
<feature type="region of interest" description="Disordered" evidence="1">
    <location>
        <begin position="236"/>
        <end position="255"/>
    </location>
</feature>
<dbReference type="Gene3D" id="3.30.1330.230">
    <property type="match status" value="1"/>
</dbReference>
<dbReference type="Pfam" id="PF02624">
    <property type="entry name" value="YcaO"/>
    <property type="match status" value="1"/>
</dbReference>
<feature type="domain" description="YcaO" evidence="2">
    <location>
        <begin position="325"/>
        <end position="701"/>
    </location>
</feature>
<dbReference type="PROSITE" id="PS51664">
    <property type="entry name" value="YCAO"/>
    <property type="match status" value="1"/>
</dbReference>
<comment type="caution">
    <text evidence="3">The sequence shown here is derived from an EMBL/GenBank/DDBJ whole genome shotgun (WGS) entry which is preliminary data.</text>
</comment>
<dbReference type="Gene3D" id="3.30.40.250">
    <property type="match status" value="1"/>
</dbReference>
<dbReference type="Proteomes" id="UP000297948">
    <property type="component" value="Unassembled WGS sequence"/>
</dbReference>